<comment type="subcellular location">
    <subcellularLocation>
        <location evidence="1">Cell membrane</location>
        <topology evidence="1">Single-pass type II membrane protein</topology>
    </subcellularLocation>
</comment>
<evidence type="ECO:0000259" key="3">
    <source>
        <dbReference type="PROSITE" id="PS50041"/>
    </source>
</evidence>
<dbReference type="Gene3D" id="3.10.100.10">
    <property type="entry name" value="Mannose-Binding Protein A, subunit A"/>
    <property type="match status" value="1"/>
</dbReference>
<dbReference type="CDD" id="cd03593">
    <property type="entry name" value="CLECT_NK_receptors_like"/>
    <property type="match status" value="1"/>
</dbReference>
<reference evidence="4" key="1">
    <citation type="thesis" date="2020" institute="ProQuest LLC" country="789 East Eisenhower Parkway, Ann Arbor, MI, USA">
        <title>Comparative Genomics and Chromosome Evolution.</title>
        <authorList>
            <person name="Mudd A.B."/>
        </authorList>
    </citation>
    <scope>NUCLEOTIDE SEQUENCE</scope>
    <source>
        <strain evidence="4">Female2</strain>
        <tissue evidence="4">Blood</tissue>
    </source>
</reference>
<dbReference type="Pfam" id="PF00059">
    <property type="entry name" value="Lectin_C"/>
    <property type="match status" value="1"/>
</dbReference>
<dbReference type="InterPro" id="IPR001304">
    <property type="entry name" value="C-type_lectin-like"/>
</dbReference>
<dbReference type="InterPro" id="IPR050828">
    <property type="entry name" value="C-type_lectin/matrix_domain"/>
</dbReference>
<comment type="caution">
    <text evidence="4">The sequence shown here is derived from an EMBL/GenBank/DDBJ whole genome shotgun (WGS) entry which is preliminary data.</text>
</comment>
<dbReference type="OrthoDB" id="9906043at2759"/>
<dbReference type="InterPro" id="IPR033992">
    <property type="entry name" value="NKR-like_CTLD"/>
</dbReference>
<dbReference type="SUPFAM" id="SSF56436">
    <property type="entry name" value="C-type lectin-like"/>
    <property type="match status" value="1"/>
</dbReference>
<evidence type="ECO:0000256" key="1">
    <source>
        <dbReference type="ARBA" id="ARBA00004401"/>
    </source>
</evidence>
<dbReference type="Proteomes" id="UP000812440">
    <property type="component" value="Chromosome 7"/>
</dbReference>
<accession>A0A8T2IXP7</accession>
<organism evidence="4 5">
    <name type="scientific">Hymenochirus boettgeri</name>
    <name type="common">Congo dwarf clawed frog</name>
    <dbReference type="NCBI Taxonomy" id="247094"/>
    <lineage>
        <taxon>Eukaryota</taxon>
        <taxon>Metazoa</taxon>
        <taxon>Chordata</taxon>
        <taxon>Craniata</taxon>
        <taxon>Vertebrata</taxon>
        <taxon>Euteleostomi</taxon>
        <taxon>Amphibia</taxon>
        <taxon>Batrachia</taxon>
        <taxon>Anura</taxon>
        <taxon>Pipoidea</taxon>
        <taxon>Pipidae</taxon>
        <taxon>Pipinae</taxon>
        <taxon>Hymenochirus</taxon>
    </lineage>
</organism>
<keyword evidence="5" id="KW-1185">Reference proteome</keyword>
<dbReference type="GO" id="GO:0005886">
    <property type="term" value="C:plasma membrane"/>
    <property type="evidence" value="ECO:0007669"/>
    <property type="project" value="UniProtKB-SubCell"/>
</dbReference>
<dbReference type="PANTHER" id="PTHR45710:SF30">
    <property type="entry name" value="C-TYPE LECTIN DOMAIN FAMILY 2 MEMBER B"/>
    <property type="match status" value="1"/>
</dbReference>
<evidence type="ECO:0000313" key="4">
    <source>
        <dbReference type="EMBL" id="KAG8435798.1"/>
    </source>
</evidence>
<dbReference type="InterPro" id="IPR016186">
    <property type="entry name" value="C-type_lectin-like/link_sf"/>
</dbReference>
<dbReference type="PANTHER" id="PTHR45710">
    <property type="entry name" value="C-TYPE LECTIN DOMAIN-CONTAINING PROTEIN 180"/>
    <property type="match status" value="1"/>
</dbReference>
<proteinExistence type="predicted"/>
<protein>
    <recommendedName>
        <fullName evidence="3">C-type lectin domain-containing protein</fullName>
    </recommendedName>
</protein>
<dbReference type="AlphaFoldDB" id="A0A8T2IXP7"/>
<dbReference type="SMART" id="SM00034">
    <property type="entry name" value="CLECT"/>
    <property type="match status" value="1"/>
</dbReference>
<feature type="domain" description="C-type lectin" evidence="3">
    <location>
        <begin position="43"/>
        <end position="147"/>
    </location>
</feature>
<name>A0A8T2IXP7_9PIPI</name>
<dbReference type="InterPro" id="IPR016187">
    <property type="entry name" value="CTDL_fold"/>
</dbReference>
<sequence>MGMAPLPPLPYGGAGCKDDNYPEQTQVSLSQCGAPCGEDWIWYRGKCYYFSETYSDWDTSQSYCAFHNASLALIDSQEEMDFLRRFKGMKDHWIGLHRDVNGESWVLADGSSFNNTFQITGESPCVSLNNVRINSVDCYGDRRWICNKRDTEIHRTPL</sequence>
<evidence type="ECO:0000313" key="5">
    <source>
        <dbReference type="Proteomes" id="UP000812440"/>
    </source>
</evidence>
<dbReference type="PROSITE" id="PS50041">
    <property type="entry name" value="C_TYPE_LECTIN_2"/>
    <property type="match status" value="1"/>
</dbReference>
<dbReference type="GO" id="GO:0030246">
    <property type="term" value="F:carbohydrate binding"/>
    <property type="evidence" value="ECO:0007669"/>
    <property type="project" value="UniProtKB-KW"/>
</dbReference>
<gene>
    <name evidence="4" type="ORF">GDO86_013659</name>
</gene>
<evidence type="ECO:0000256" key="2">
    <source>
        <dbReference type="ARBA" id="ARBA00022734"/>
    </source>
</evidence>
<keyword evidence="2" id="KW-0430">Lectin</keyword>
<dbReference type="EMBL" id="JAACNH010000008">
    <property type="protein sequence ID" value="KAG8435798.1"/>
    <property type="molecule type" value="Genomic_DNA"/>
</dbReference>